<evidence type="ECO:0000256" key="3">
    <source>
        <dbReference type="ARBA" id="ARBA00022898"/>
    </source>
</evidence>
<dbReference type="InterPro" id="IPR010977">
    <property type="entry name" value="Aromatic_deC"/>
</dbReference>
<sequence length="498" mass="55995">MEYTQRLNELETHSRRLDSGAACRKEWINCVVEYSENFLDNLSRLNHKTIHEDNPSDDGITQYGITDKGSNIGELVNALDTHVFKNGLESAHANYFAFVSGGALFPSALGDLLAGVTNKFSGLNFLAPGAVKLEHMLISWIASLFGYPKEHAGNLTSGGSAATLIALVTARDSSGLRPNEYERAVVYLTKDTYNCVHKGMRILGMHDVILRFIDFTNEWQMDPKCLQNQIRSDKKAGLIPFFIAISIGTGNLGSIDPIDKIADVAEEQDVWLHADAAYGGFFILVDGLKHWFKGTERTDSIIIDPHKGLFLPNGIGAIVIRNGRKLYESHKLSGYSNDILQDVEIDEWSPSDLSFELTRPFRGLKMWLTLKLFGVTTFSSALEEKMLLANYFHHKLTEIDGIIAGPKPVLSVVLFHFGARNRSLSDRMSRELMRYILSDGRVYLSSTTLDGIYHLRICVLNFRLHRENIDLLLSIIRVNTEKLRKKNNLKRLKVNDEC</sequence>
<evidence type="ECO:0000256" key="2">
    <source>
        <dbReference type="ARBA" id="ARBA00022793"/>
    </source>
</evidence>
<keyword evidence="3 5" id="KW-0663">Pyridoxal phosphate</keyword>
<keyword evidence="2" id="KW-0210">Decarboxylase</keyword>
<comment type="cofactor">
    <cofactor evidence="1 5">
        <name>pyridoxal 5'-phosphate</name>
        <dbReference type="ChEBI" id="CHEBI:597326"/>
    </cofactor>
</comment>
<dbReference type="PRINTS" id="PR00800">
    <property type="entry name" value="YHDCRBOXLASE"/>
</dbReference>
<evidence type="ECO:0000313" key="7">
    <source>
        <dbReference type="RefSeq" id="XP_006811894.1"/>
    </source>
</evidence>
<evidence type="ECO:0000256" key="4">
    <source>
        <dbReference type="ARBA" id="ARBA00023239"/>
    </source>
</evidence>
<dbReference type="InterPro" id="IPR015424">
    <property type="entry name" value="PyrdxlP-dep_Trfase"/>
</dbReference>
<evidence type="ECO:0000256" key="1">
    <source>
        <dbReference type="ARBA" id="ARBA00001933"/>
    </source>
</evidence>
<evidence type="ECO:0000256" key="5">
    <source>
        <dbReference type="RuleBase" id="RU000382"/>
    </source>
</evidence>
<dbReference type="SUPFAM" id="SSF53383">
    <property type="entry name" value="PLP-dependent transferases"/>
    <property type="match status" value="1"/>
</dbReference>
<protein>
    <submittedName>
        <fullName evidence="7">Tyrosine decarboxylase 1-like</fullName>
    </submittedName>
</protein>
<dbReference type="RefSeq" id="XP_006811894.1">
    <property type="nucleotide sequence ID" value="XM_006811831.1"/>
</dbReference>
<comment type="similarity">
    <text evidence="5">Belongs to the group II decarboxylase family.</text>
</comment>
<proteinExistence type="inferred from homology"/>
<name>A0ABM0LVV3_SACKO</name>
<keyword evidence="6" id="KW-1185">Reference proteome</keyword>
<reference evidence="7" key="1">
    <citation type="submission" date="2025-08" db="UniProtKB">
        <authorList>
            <consortium name="RefSeq"/>
        </authorList>
    </citation>
    <scope>IDENTIFICATION</scope>
    <source>
        <tissue evidence="7">Testes</tissue>
    </source>
</reference>
<keyword evidence="4 5" id="KW-0456">Lyase</keyword>
<accession>A0ABM0LVV3</accession>
<dbReference type="Pfam" id="PF00282">
    <property type="entry name" value="Pyridoxal_deC"/>
    <property type="match status" value="1"/>
</dbReference>
<gene>
    <name evidence="7" type="primary">LOC102808934</name>
</gene>
<dbReference type="Gene3D" id="3.40.640.10">
    <property type="entry name" value="Type I PLP-dependent aspartate aminotransferase-like (Major domain)"/>
    <property type="match status" value="1"/>
</dbReference>
<dbReference type="Proteomes" id="UP000694865">
    <property type="component" value="Unplaced"/>
</dbReference>
<dbReference type="PANTHER" id="PTHR11999:SF70">
    <property type="entry name" value="MIP05841P"/>
    <property type="match status" value="1"/>
</dbReference>
<dbReference type="Gene3D" id="3.90.1150.170">
    <property type="match status" value="2"/>
</dbReference>
<organism evidence="6 7">
    <name type="scientific">Saccoglossus kowalevskii</name>
    <name type="common">Acorn worm</name>
    <dbReference type="NCBI Taxonomy" id="10224"/>
    <lineage>
        <taxon>Eukaryota</taxon>
        <taxon>Metazoa</taxon>
        <taxon>Hemichordata</taxon>
        <taxon>Enteropneusta</taxon>
        <taxon>Harrimaniidae</taxon>
        <taxon>Saccoglossus</taxon>
    </lineage>
</organism>
<dbReference type="PANTHER" id="PTHR11999">
    <property type="entry name" value="GROUP II PYRIDOXAL-5-PHOSPHATE DECARBOXYLASE"/>
    <property type="match status" value="1"/>
</dbReference>
<dbReference type="GeneID" id="102808934"/>
<evidence type="ECO:0000313" key="6">
    <source>
        <dbReference type="Proteomes" id="UP000694865"/>
    </source>
</evidence>
<dbReference type="InterPro" id="IPR002129">
    <property type="entry name" value="PyrdxlP-dep_de-COase"/>
</dbReference>
<dbReference type="InterPro" id="IPR015421">
    <property type="entry name" value="PyrdxlP-dep_Trfase_major"/>
</dbReference>